<dbReference type="Pfam" id="PF04235">
    <property type="entry name" value="DUF418"/>
    <property type="match status" value="1"/>
</dbReference>
<feature type="transmembrane region" description="Helical" evidence="1">
    <location>
        <begin position="122"/>
        <end position="139"/>
    </location>
</feature>
<feature type="transmembrane region" description="Helical" evidence="1">
    <location>
        <begin position="246"/>
        <end position="266"/>
    </location>
</feature>
<dbReference type="EMBL" id="FWXV01000001">
    <property type="protein sequence ID" value="SMC49037.1"/>
    <property type="molecule type" value="Genomic_DNA"/>
</dbReference>
<evidence type="ECO:0000313" key="3">
    <source>
        <dbReference type="EMBL" id="SMC49037.1"/>
    </source>
</evidence>
<dbReference type="AlphaFoldDB" id="A0A1Y5WTX2"/>
<feature type="transmembrane region" description="Helical" evidence="1">
    <location>
        <begin position="146"/>
        <end position="168"/>
    </location>
</feature>
<dbReference type="Proteomes" id="UP000192674">
    <property type="component" value="Unassembled WGS sequence"/>
</dbReference>
<accession>A0A1Y5WTX2</accession>
<feature type="transmembrane region" description="Helical" evidence="1">
    <location>
        <begin position="313"/>
        <end position="335"/>
    </location>
</feature>
<feature type="transmembrane region" description="Helical" evidence="1">
    <location>
        <begin position="272"/>
        <end position="293"/>
    </location>
</feature>
<dbReference type="InterPro" id="IPR007349">
    <property type="entry name" value="DUF418"/>
</dbReference>
<reference evidence="3 4" key="1">
    <citation type="submission" date="2017-04" db="EMBL/GenBank/DDBJ databases">
        <authorList>
            <person name="Afonso C.L."/>
            <person name="Miller P.J."/>
            <person name="Scott M.A."/>
            <person name="Spackman E."/>
            <person name="Goraichik I."/>
            <person name="Dimitrov K.M."/>
            <person name="Suarez D.L."/>
            <person name="Swayne D.E."/>
        </authorList>
    </citation>
    <scope>NUCLEOTIDE SEQUENCE [LARGE SCALE GENOMIC DNA]</scope>
    <source>
        <strain evidence="3 4">DSM 43828</strain>
    </source>
</reference>
<feature type="domain" description="DUF418" evidence="2">
    <location>
        <begin position="226"/>
        <end position="380"/>
    </location>
</feature>
<feature type="transmembrane region" description="Helical" evidence="1">
    <location>
        <begin position="59"/>
        <end position="79"/>
    </location>
</feature>
<sequence>MTSSGAARSGDRLIHIDALRGFALLGILAVNMALFSSGYAFTGIADPNFSSFTDNAVEWAVYLLFTMKFYLLFSFLFGYSFTLQLDSAQRNGRPFKPAFLRRLAALFVLGVAHAVLLFPGDILSTYAILGLILLAVRNIRPRTAIVLAGVLTVGTTAIVVLVGLSGAVTADPAAALVEGQRATEALRGAPSEVIAEHVRTLPWILGTLAVQGPLAFTSFLIGLAVGKIKALGDLGRHERVLRMLQWVGLPVGLSGSLVFASFGGTHNTLATAVGYATAPLLTAAYVATMLRVFSSPRAWVLTEFLAAGGRLALTNYLLQSLVCALIFTGLGAGVIGQMSPGVVLLMTFAVFFAQIILSYIWLRLFRYGPVEWLLRAVTYATWRPRSARRLPSAA</sequence>
<dbReference type="RefSeq" id="WP_084424156.1">
    <property type="nucleotide sequence ID" value="NZ_FWXV01000001.1"/>
</dbReference>
<evidence type="ECO:0000259" key="2">
    <source>
        <dbReference type="Pfam" id="PF04235"/>
    </source>
</evidence>
<feature type="transmembrane region" description="Helical" evidence="1">
    <location>
        <begin position="341"/>
        <end position="362"/>
    </location>
</feature>
<keyword evidence="1" id="KW-0812">Transmembrane</keyword>
<dbReference type="PANTHER" id="PTHR30590:SF2">
    <property type="entry name" value="INNER MEMBRANE PROTEIN"/>
    <property type="match status" value="1"/>
</dbReference>
<name>A0A1Y5WTX2_KIBAR</name>
<evidence type="ECO:0000313" key="4">
    <source>
        <dbReference type="Proteomes" id="UP000192674"/>
    </source>
</evidence>
<feature type="transmembrane region" description="Helical" evidence="1">
    <location>
        <begin position="99"/>
        <end position="116"/>
    </location>
</feature>
<gene>
    <name evidence="3" type="ORF">SAMN05661093_00169</name>
</gene>
<keyword evidence="4" id="KW-1185">Reference proteome</keyword>
<dbReference type="OrthoDB" id="9807744at2"/>
<evidence type="ECO:0000256" key="1">
    <source>
        <dbReference type="SAM" id="Phobius"/>
    </source>
</evidence>
<proteinExistence type="predicted"/>
<feature type="transmembrane region" description="Helical" evidence="1">
    <location>
        <begin position="203"/>
        <end position="225"/>
    </location>
</feature>
<organism evidence="3 4">
    <name type="scientific">Kibdelosporangium aridum</name>
    <dbReference type="NCBI Taxonomy" id="2030"/>
    <lineage>
        <taxon>Bacteria</taxon>
        <taxon>Bacillati</taxon>
        <taxon>Actinomycetota</taxon>
        <taxon>Actinomycetes</taxon>
        <taxon>Pseudonocardiales</taxon>
        <taxon>Pseudonocardiaceae</taxon>
        <taxon>Kibdelosporangium</taxon>
    </lineage>
</organism>
<dbReference type="InterPro" id="IPR052529">
    <property type="entry name" value="Bact_Transport_Assoc"/>
</dbReference>
<dbReference type="PANTHER" id="PTHR30590">
    <property type="entry name" value="INNER MEMBRANE PROTEIN"/>
    <property type="match status" value="1"/>
</dbReference>
<keyword evidence="1" id="KW-1133">Transmembrane helix</keyword>
<protein>
    <recommendedName>
        <fullName evidence="2">DUF418 domain-containing protein</fullName>
    </recommendedName>
</protein>
<feature type="transmembrane region" description="Helical" evidence="1">
    <location>
        <begin position="21"/>
        <end position="39"/>
    </location>
</feature>
<keyword evidence="1" id="KW-0472">Membrane</keyword>